<protein>
    <recommendedName>
        <fullName evidence="1">CHAT domain-containing protein</fullName>
    </recommendedName>
</protein>
<proteinExistence type="predicted"/>
<organism evidence="2 3">
    <name type="scientific">Amanita muscaria (strain Koide BX008)</name>
    <dbReference type="NCBI Taxonomy" id="946122"/>
    <lineage>
        <taxon>Eukaryota</taxon>
        <taxon>Fungi</taxon>
        <taxon>Dikarya</taxon>
        <taxon>Basidiomycota</taxon>
        <taxon>Agaricomycotina</taxon>
        <taxon>Agaricomycetes</taxon>
        <taxon>Agaricomycetidae</taxon>
        <taxon>Agaricales</taxon>
        <taxon>Pluteineae</taxon>
        <taxon>Amanitaceae</taxon>
        <taxon>Amanita</taxon>
    </lineage>
</organism>
<dbReference type="HOGENOM" id="CLU_001305_0_1_1"/>
<dbReference type="InterPro" id="IPR011990">
    <property type="entry name" value="TPR-like_helical_dom_sf"/>
</dbReference>
<dbReference type="OrthoDB" id="9991317at2759"/>
<evidence type="ECO:0000313" key="3">
    <source>
        <dbReference type="Proteomes" id="UP000054549"/>
    </source>
</evidence>
<evidence type="ECO:0000313" key="2">
    <source>
        <dbReference type="EMBL" id="KIL59209.1"/>
    </source>
</evidence>
<dbReference type="EMBL" id="KN818320">
    <property type="protein sequence ID" value="KIL59209.1"/>
    <property type="molecule type" value="Genomic_DNA"/>
</dbReference>
<gene>
    <name evidence="2" type="ORF">M378DRAFT_169612</name>
</gene>
<dbReference type="AlphaFoldDB" id="A0A0C2SYI2"/>
<dbReference type="Proteomes" id="UP000054549">
    <property type="component" value="Unassembled WGS sequence"/>
</dbReference>
<keyword evidence="3" id="KW-1185">Reference proteome</keyword>
<dbReference type="InParanoid" id="A0A0C2SYI2"/>
<dbReference type="Gene3D" id="1.25.40.10">
    <property type="entry name" value="Tetratricopeptide repeat domain"/>
    <property type="match status" value="3"/>
</dbReference>
<sequence>MNAGITSSQRFEETGDMQDLDNSIIQFCEALKYAPDHVPLRSSCLMCYSASLLDRFNRQNNSNDRDEGILRFREAVELELPTDDPPTLSTWMTQLARILVQRFEQQGDNSDLEDAIQYSQRAAELAPHGRLNHFSLLSLAAVSLRERFLKNGDRLALNRAILQWREILEAPPAGIDPQTHSTTMFYLARSHLERFEHEADRQDLDNAVLHSRRAVALAPDSGSEHVGLLASAALKLRQHACTRGNERALDDAITFLREALDYGTDPSRRMVVFLQLSSAHLERFIRLSDQQDLDGAALRFLDALEMHLLGNFGDSGNTIDAFSFLEAMLEMRNNQGVRGEGRNMANVQRRGATLDDAVIILRHSAKLCPSSHSNYPYILHCLGKALCQRHKLSSDDQDLNEAIESFEAALGHLRGDHPIRPELLYDITSSLSTRGGPHDTQNVVRYGHQALELLPPNHQYRPILLISLASTLHRCYAQSGEKSAIDETIFYHSEFRKQLDVSSKFGNPFSTNLLDLLESYLRQVRDNPKPPLDDKILDDLFLKAEEMEGFFGFSEITEMSGASGPLKLLGDIFCLRFESKQQRDPRTNDSSLQTATDYFKAATEHKLSSPFQRLQASIRWVYNAEKYHHDSALDAYGHCLRLLDIHLATTASIDSRYQMRKDFPPYQAVNAASCALRQGDCSRAVEMLEQGRTLIWTQLARHLTPVHELLRGDDHSVELVNRFVELVARLHTTPTLSENTDKVSAEAAARSYKSLMDDWDNIIADIRKVDEFSRFLLPPQFSELQEAAADGPVIILSASFYSCDAIIISSKSPSLHIPLQTTIEELVRLANRLRKIVRQTRTDPEQDKHLRGVLQQLWDTVVCPVIDALERFTGKKSRIWWCPASFFAYLPIHAAGDYSQRNGRHLSQLYISSYTPSLSALIKARREYKKMTKTKKFAAIGQAQPTGGSLPLESVESEIDFVYGIVRRHVQAAEVTKLPSSKSTTEAALRALRDNTWLHFACHGIQEFEKPYDSCLCMLDGPLSLYDITQTDLRNHEFAFLSACETAVGEMETPDEVIHLAAGLQFTGVKSVVGTMWEVEDATVHNLVKAFYKNMFADGEMDCRNAAQALHKALRSPDVKKMPLAQRVVFVHVGI</sequence>
<feature type="domain" description="CHAT" evidence="1">
    <location>
        <begin position="853"/>
        <end position="1115"/>
    </location>
</feature>
<name>A0A0C2SYI2_AMAMK</name>
<accession>A0A0C2SYI2</accession>
<reference evidence="2 3" key="1">
    <citation type="submission" date="2014-04" db="EMBL/GenBank/DDBJ databases">
        <title>Evolutionary Origins and Diversification of the Mycorrhizal Mutualists.</title>
        <authorList>
            <consortium name="DOE Joint Genome Institute"/>
            <consortium name="Mycorrhizal Genomics Consortium"/>
            <person name="Kohler A."/>
            <person name="Kuo A."/>
            <person name="Nagy L.G."/>
            <person name="Floudas D."/>
            <person name="Copeland A."/>
            <person name="Barry K.W."/>
            <person name="Cichocki N."/>
            <person name="Veneault-Fourrey C."/>
            <person name="LaButti K."/>
            <person name="Lindquist E.A."/>
            <person name="Lipzen A."/>
            <person name="Lundell T."/>
            <person name="Morin E."/>
            <person name="Murat C."/>
            <person name="Riley R."/>
            <person name="Ohm R."/>
            <person name="Sun H."/>
            <person name="Tunlid A."/>
            <person name="Henrissat B."/>
            <person name="Grigoriev I.V."/>
            <person name="Hibbett D.S."/>
            <person name="Martin F."/>
        </authorList>
    </citation>
    <scope>NUCLEOTIDE SEQUENCE [LARGE SCALE GENOMIC DNA]</scope>
    <source>
        <strain evidence="2 3">Koide BX008</strain>
    </source>
</reference>
<dbReference type="InterPro" id="IPR024983">
    <property type="entry name" value="CHAT_dom"/>
</dbReference>
<dbReference type="Pfam" id="PF12770">
    <property type="entry name" value="CHAT"/>
    <property type="match status" value="1"/>
</dbReference>
<dbReference type="STRING" id="946122.A0A0C2SYI2"/>
<evidence type="ECO:0000259" key="1">
    <source>
        <dbReference type="Pfam" id="PF12770"/>
    </source>
</evidence>